<sequence>MATKFLFQKNNKVVNEQTKTQYINEESNVRYISEEPVSQTQYISEESELEFQYGEDPELEVSHNKYLFNSNNNDTLESTSTINNFNKRNDRLEAKKVQL</sequence>
<feature type="compositionally biased region" description="Polar residues" evidence="1">
    <location>
        <begin position="70"/>
        <end position="86"/>
    </location>
</feature>
<dbReference type="EMBL" id="CAJVPY010010176">
    <property type="protein sequence ID" value="CAG8716259.1"/>
    <property type="molecule type" value="Genomic_DNA"/>
</dbReference>
<proteinExistence type="predicted"/>
<gene>
    <name evidence="2" type="ORF">DERYTH_LOCUS13961</name>
</gene>
<dbReference type="AlphaFoldDB" id="A0A9N9I1C4"/>
<organism evidence="2 3">
    <name type="scientific">Dentiscutata erythropus</name>
    <dbReference type="NCBI Taxonomy" id="1348616"/>
    <lineage>
        <taxon>Eukaryota</taxon>
        <taxon>Fungi</taxon>
        <taxon>Fungi incertae sedis</taxon>
        <taxon>Mucoromycota</taxon>
        <taxon>Glomeromycotina</taxon>
        <taxon>Glomeromycetes</taxon>
        <taxon>Diversisporales</taxon>
        <taxon>Gigasporaceae</taxon>
        <taxon>Dentiscutata</taxon>
    </lineage>
</organism>
<protein>
    <submittedName>
        <fullName evidence="2">11061_t:CDS:1</fullName>
    </submittedName>
</protein>
<dbReference type="Proteomes" id="UP000789405">
    <property type="component" value="Unassembled WGS sequence"/>
</dbReference>
<name>A0A9N9I1C4_9GLOM</name>
<evidence type="ECO:0000313" key="2">
    <source>
        <dbReference type="EMBL" id="CAG8716259.1"/>
    </source>
</evidence>
<evidence type="ECO:0000256" key="1">
    <source>
        <dbReference type="SAM" id="MobiDB-lite"/>
    </source>
</evidence>
<feature type="region of interest" description="Disordered" evidence="1">
    <location>
        <begin position="70"/>
        <end position="99"/>
    </location>
</feature>
<feature type="non-terminal residue" evidence="2">
    <location>
        <position position="99"/>
    </location>
</feature>
<keyword evidence="3" id="KW-1185">Reference proteome</keyword>
<reference evidence="2" key="1">
    <citation type="submission" date="2021-06" db="EMBL/GenBank/DDBJ databases">
        <authorList>
            <person name="Kallberg Y."/>
            <person name="Tangrot J."/>
            <person name="Rosling A."/>
        </authorList>
    </citation>
    <scope>NUCLEOTIDE SEQUENCE</scope>
    <source>
        <strain evidence="2">MA453B</strain>
    </source>
</reference>
<feature type="compositionally biased region" description="Basic and acidic residues" evidence="1">
    <location>
        <begin position="87"/>
        <end position="99"/>
    </location>
</feature>
<accession>A0A9N9I1C4</accession>
<feature type="non-terminal residue" evidence="2">
    <location>
        <position position="1"/>
    </location>
</feature>
<evidence type="ECO:0000313" key="3">
    <source>
        <dbReference type="Proteomes" id="UP000789405"/>
    </source>
</evidence>
<comment type="caution">
    <text evidence="2">The sequence shown here is derived from an EMBL/GenBank/DDBJ whole genome shotgun (WGS) entry which is preliminary data.</text>
</comment>